<evidence type="ECO:0000313" key="5">
    <source>
        <dbReference type="EMBL" id="CAD9248412.1"/>
    </source>
</evidence>
<evidence type="ECO:0000256" key="2">
    <source>
        <dbReference type="ARBA" id="ARBA00023141"/>
    </source>
</evidence>
<organism evidence="4">
    <name type="scientific">Phaeomonas parva</name>
    <dbReference type="NCBI Taxonomy" id="124430"/>
    <lineage>
        <taxon>Eukaryota</taxon>
        <taxon>Sar</taxon>
        <taxon>Stramenopiles</taxon>
        <taxon>Ochrophyta</taxon>
        <taxon>Pinguiophyceae</taxon>
        <taxon>Pinguiochrysidales</taxon>
        <taxon>Pinguiochrysidaceae</taxon>
        <taxon>Phaeomonas</taxon>
    </lineage>
</organism>
<dbReference type="PANTHER" id="PTHR33563:SF1">
    <property type="entry name" value="3-DEHYDROQUINATE SYNTHASE"/>
    <property type="match status" value="1"/>
</dbReference>
<dbReference type="GO" id="GO:0008652">
    <property type="term" value="P:amino acid biosynthetic process"/>
    <property type="evidence" value="ECO:0007669"/>
    <property type="project" value="UniProtKB-KW"/>
</dbReference>
<dbReference type="Pfam" id="PF26558">
    <property type="entry name" value="DHQS_2nd"/>
    <property type="match status" value="1"/>
</dbReference>
<dbReference type="GO" id="GO:0009073">
    <property type="term" value="P:aromatic amino acid family biosynthetic process"/>
    <property type="evidence" value="ECO:0007669"/>
    <property type="project" value="UniProtKB-KW"/>
</dbReference>
<dbReference type="PANTHER" id="PTHR33563">
    <property type="match status" value="1"/>
</dbReference>
<proteinExistence type="predicted"/>
<gene>
    <name evidence="4" type="ORF">PPAR1163_LOCUS6770</name>
    <name evidence="5" type="ORF">PPAR1163_LOCUS6771</name>
</gene>
<dbReference type="InterPro" id="IPR002812">
    <property type="entry name" value="DHQS"/>
</dbReference>
<keyword evidence="1" id="KW-0028">Amino-acid biosynthesis</keyword>
<accession>A0A6U4E6N3</accession>
<dbReference type="EMBL" id="HBGJ01010861">
    <property type="protein sequence ID" value="CAD9248411.1"/>
    <property type="molecule type" value="Transcribed_RNA"/>
</dbReference>
<evidence type="ECO:0000256" key="1">
    <source>
        <dbReference type="ARBA" id="ARBA00022605"/>
    </source>
</evidence>
<reference evidence="4" key="1">
    <citation type="submission" date="2021-01" db="EMBL/GenBank/DDBJ databases">
        <authorList>
            <person name="Corre E."/>
            <person name="Pelletier E."/>
            <person name="Niang G."/>
            <person name="Scheremetjew M."/>
            <person name="Finn R."/>
            <person name="Kale V."/>
            <person name="Holt S."/>
            <person name="Cochrane G."/>
            <person name="Meng A."/>
            <person name="Brown T."/>
            <person name="Cohen L."/>
        </authorList>
    </citation>
    <scope>NUCLEOTIDE SEQUENCE</scope>
    <source>
        <strain evidence="4">CCMP2877</strain>
    </source>
</reference>
<evidence type="ECO:0000313" key="4">
    <source>
        <dbReference type="EMBL" id="CAD9248411.1"/>
    </source>
</evidence>
<dbReference type="AlphaFoldDB" id="A0A6U4E6N3"/>
<sequence length="137" mass="14331">MVLHGETTASTFVPARPFRLNAGPVHGYILMSDGKTKYLSELKAGDEVAVVSSDGAVRAVAIGRLKIERRPHVLLSLSANGVDKATVFLQQAETVRLMTGAGPVAVTELEVGATVRGVASLGGRHIGKRIGSSVVEK</sequence>
<dbReference type="EMBL" id="HBGJ01010862">
    <property type="protein sequence ID" value="CAD9248412.1"/>
    <property type="molecule type" value="Transcribed_RNA"/>
</dbReference>
<evidence type="ECO:0000259" key="3">
    <source>
        <dbReference type="Pfam" id="PF26558"/>
    </source>
</evidence>
<dbReference type="GO" id="GO:0003856">
    <property type="term" value="F:3-dehydroquinate synthase activity"/>
    <property type="evidence" value="ECO:0007669"/>
    <property type="project" value="InterPro"/>
</dbReference>
<protein>
    <recommendedName>
        <fullName evidence="3">3-dehydroquinate synthase C-terminal domain-containing protein</fullName>
    </recommendedName>
</protein>
<dbReference type="GO" id="GO:0016491">
    <property type="term" value="F:oxidoreductase activity"/>
    <property type="evidence" value="ECO:0007669"/>
    <property type="project" value="InterPro"/>
</dbReference>
<name>A0A6U4E6N3_9STRA</name>
<dbReference type="InterPro" id="IPR056179">
    <property type="entry name" value="DHQS_C"/>
</dbReference>
<feature type="domain" description="3-dehydroquinate synthase C-terminal" evidence="3">
    <location>
        <begin position="2"/>
        <end position="137"/>
    </location>
</feature>
<keyword evidence="2" id="KW-0057">Aromatic amino acid biosynthesis</keyword>